<keyword evidence="2 5" id="KW-0812">Transmembrane</keyword>
<organism evidence="6 7">
    <name type="scientific">Paenibacillus radicis</name>
    <name type="common">ex Gao et al. 2016</name>
    <dbReference type="NCBI Taxonomy" id="1737354"/>
    <lineage>
        <taxon>Bacteria</taxon>
        <taxon>Bacillati</taxon>
        <taxon>Bacillota</taxon>
        <taxon>Bacilli</taxon>
        <taxon>Bacillales</taxon>
        <taxon>Paenibacillaceae</taxon>
        <taxon>Paenibacillus</taxon>
    </lineage>
</organism>
<feature type="transmembrane region" description="Helical" evidence="5">
    <location>
        <begin position="181"/>
        <end position="201"/>
    </location>
</feature>
<evidence type="ECO:0000256" key="2">
    <source>
        <dbReference type="ARBA" id="ARBA00022692"/>
    </source>
</evidence>
<feature type="transmembrane region" description="Helical" evidence="5">
    <location>
        <begin position="213"/>
        <end position="237"/>
    </location>
</feature>
<dbReference type="GO" id="GO:0015108">
    <property type="term" value="F:chloride transmembrane transporter activity"/>
    <property type="evidence" value="ECO:0007669"/>
    <property type="project" value="InterPro"/>
</dbReference>
<dbReference type="AlphaFoldDB" id="A0A917H8K8"/>
<dbReference type="EMBL" id="BMHY01000004">
    <property type="protein sequence ID" value="GGG71039.1"/>
    <property type="molecule type" value="Genomic_DNA"/>
</dbReference>
<accession>A0A917H8K8</accession>
<name>A0A917H8K8_9BACL</name>
<dbReference type="GO" id="GO:0016020">
    <property type="term" value="C:membrane"/>
    <property type="evidence" value="ECO:0007669"/>
    <property type="project" value="UniProtKB-SubCell"/>
</dbReference>
<dbReference type="CDD" id="cd03682">
    <property type="entry name" value="ClC_sycA_like"/>
    <property type="match status" value="1"/>
</dbReference>
<gene>
    <name evidence="6" type="ORF">GCM10010918_28140</name>
</gene>
<feature type="transmembrane region" description="Helical" evidence="5">
    <location>
        <begin position="376"/>
        <end position="396"/>
    </location>
</feature>
<proteinExistence type="predicted"/>
<comment type="caution">
    <text evidence="6">The sequence shown here is derived from an EMBL/GenBank/DDBJ whole genome shotgun (WGS) entry which is preliminary data.</text>
</comment>
<dbReference type="InterPro" id="IPR050368">
    <property type="entry name" value="ClC-type_chloride_channel"/>
</dbReference>
<feature type="transmembrane region" description="Helical" evidence="5">
    <location>
        <begin position="298"/>
        <end position="323"/>
    </location>
</feature>
<comment type="subcellular location">
    <subcellularLocation>
        <location evidence="1">Membrane</location>
        <topology evidence="1">Multi-pass membrane protein</topology>
    </subcellularLocation>
</comment>
<evidence type="ECO:0000256" key="1">
    <source>
        <dbReference type="ARBA" id="ARBA00004141"/>
    </source>
</evidence>
<dbReference type="Gene3D" id="1.10.3080.10">
    <property type="entry name" value="Clc chloride channel"/>
    <property type="match status" value="1"/>
</dbReference>
<feature type="transmembrane region" description="Helical" evidence="5">
    <location>
        <begin position="48"/>
        <end position="67"/>
    </location>
</feature>
<dbReference type="InterPro" id="IPR014743">
    <property type="entry name" value="Cl-channel_core"/>
</dbReference>
<dbReference type="PANTHER" id="PTHR43427">
    <property type="entry name" value="CHLORIDE CHANNEL PROTEIN CLC-E"/>
    <property type="match status" value="1"/>
</dbReference>
<dbReference type="PRINTS" id="PR00762">
    <property type="entry name" value="CLCHANNEL"/>
</dbReference>
<dbReference type="RefSeq" id="WP_188889793.1">
    <property type="nucleotide sequence ID" value="NZ_BMHY01000004.1"/>
</dbReference>
<protein>
    <submittedName>
        <fullName evidence="6">Voltage-gated chloride channel protein</fullName>
    </submittedName>
</protein>
<dbReference type="PANTHER" id="PTHR43427:SF12">
    <property type="entry name" value="CHLORIDE TRANSPORTER"/>
    <property type="match status" value="1"/>
</dbReference>
<sequence length="411" mass="43642">MLFSHRKRYAFIAFKWLALAIIAGLLAGTASAGFLALLEGATELRIAHGWLLWLLPIGGAFVSWIYSRYGKDSGKGNNLLLERIYESGGAAVPLRMAPLVLFGTVVTHLFGGSAGREGTAVQMGGSLADDLSRRIGLSGPERQILLMCGISSGFGSVFGTPLAGAVFALEVVALGFLHYRAAIPCLLASFAGHFTVLAWGVRHASYSWGEVPAFSFMLLLKIIIASILFGLTAWLFSALTHRIKAMMTKWFPNASLKSFIGGAIIIALVFAFGTRDYLGLGLPLLEQSFQQTASPLEFIAKLLFTSVTLGAGFQGGEVTPLFVIGSTLGSTLGGLLSVSVPLLAGIGLIAVFGAAANTPLASVIMGIELFGIDGFGPLYMLLGCAVAYFCSGRSGIYSSQRRRFQFMDIRK</sequence>
<evidence type="ECO:0000313" key="7">
    <source>
        <dbReference type="Proteomes" id="UP000600247"/>
    </source>
</evidence>
<evidence type="ECO:0000256" key="5">
    <source>
        <dbReference type="SAM" id="Phobius"/>
    </source>
</evidence>
<feature type="transmembrane region" description="Helical" evidence="5">
    <location>
        <begin position="88"/>
        <end position="110"/>
    </location>
</feature>
<feature type="transmembrane region" description="Helical" evidence="5">
    <location>
        <begin position="258"/>
        <end position="278"/>
    </location>
</feature>
<feature type="transmembrane region" description="Helical" evidence="5">
    <location>
        <begin position="144"/>
        <end position="169"/>
    </location>
</feature>
<keyword evidence="7" id="KW-1185">Reference proteome</keyword>
<dbReference type="InterPro" id="IPR001807">
    <property type="entry name" value="ClC"/>
</dbReference>
<keyword evidence="4 5" id="KW-0472">Membrane</keyword>
<evidence type="ECO:0000256" key="3">
    <source>
        <dbReference type="ARBA" id="ARBA00022989"/>
    </source>
</evidence>
<dbReference type="Proteomes" id="UP000600247">
    <property type="component" value="Unassembled WGS sequence"/>
</dbReference>
<evidence type="ECO:0000256" key="4">
    <source>
        <dbReference type="ARBA" id="ARBA00023136"/>
    </source>
</evidence>
<keyword evidence="3 5" id="KW-1133">Transmembrane helix</keyword>
<feature type="transmembrane region" description="Helical" evidence="5">
    <location>
        <begin position="335"/>
        <end position="356"/>
    </location>
</feature>
<dbReference type="SUPFAM" id="SSF81340">
    <property type="entry name" value="Clc chloride channel"/>
    <property type="match status" value="1"/>
</dbReference>
<evidence type="ECO:0000313" key="6">
    <source>
        <dbReference type="EMBL" id="GGG71039.1"/>
    </source>
</evidence>
<dbReference type="Pfam" id="PF00654">
    <property type="entry name" value="Voltage_CLC"/>
    <property type="match status" value="1"/>
</dbReference>
<reference evidence="6 7" key="1">
    <citation type="journal article" date="2014" name="Int. J. Syst. Evol. Microbiol.">
        <title>Complete genome sequence of Corynebacterium casei LMG S-19264T (=DSM 44701T), isolated from a smear-ripened cheese.</title>
        <authorList>
            <consortium name="US DOE Joint Genome Institute (JGI-PGF)"/>
            <person name="Walter F."/>
            <person name="Albersmeier A."/>
            <person name="Kalinowski J."/>
            <person name="Ruckert C."/>
        </authorList>
    </citation>
    <scope>NUCLEOTIDE SEQUENCE [LARGE SCALE GENOMIC DNA]</scope>
    <source>
        <strain evidence="6 7">CGMCC 1.15286</strain>
    </source>
</reference>